<accession>A0A554RVE4</accession>
<dbReference type="PIRSF" id="PIRSF037226">
    <property type="entry name" value="Amidohydrolase_ACY1L2_prd"/>
    <property type="match status" value="1"/>
</dbReference>
<organism evidence="4 5">
    <name type="scientific">Aeromicrobium piscarium</name>
    <dbReference type="NCBI Taxonomy" id="2590901"/>
    <lineage>
        <taxon>Bacteria</taxon>
        <taxon>Bacillati</taxon>
        <taxon>Actinomycetota</taxon>
        <taxon>Actinomycetes</taxon>
        <taxon>Propionibacteriales</taxon>
        <taxon>Nocardioidaceae</taxon>
        <taxon>Aeromicrobium</taxon>
    </lineage>
</organism>
<dbReference type="PANTHER" id="PTHR30575:SF0">
    <property type="entry name" value="XAA-ARG DIPEPTIDASE"/>
    <property type="match status" value="1"/>
</dbReference>
<dbReference type="SUPFAM" id="SSF55031">
    <property type="entry name" value="Bacterial exopeptidase dimerisation domain"/>
    <property type="match status" value="1"/>
</dbReference>
<proteinExistence type="inferred from homology"/>
<sequence length="425" mass="44243">MSSPTEPATTVTTTLKGRVAEELAARREQLLALSHAIHADPELSWQEHRAAARVADILREAGFAVEVGAYGVETAVEAVIGDGDLSVVICAEYDALPGVGHACGHNVIASAGVGAALALALVAEEAGLRVTLLGTPAEEHGGGKVSLLQAGAWERADFSMMVHGMTGPDRGAASFRSTAVDRFEVEFTGVAAHAAGAPEHAVNAGAAASLAITAIAMLRQHIVSTSNLNAFISFGGEATNVIADRAVLQVEVRAAELDEWAELKRRALACFEGAAIATGCSWSHRPTEHAYAPMRPDETLAGLWDANLEARGRTIVHEEGIGGGSTDMGNVSWVVPTIHPVISFIGEETVPHHPDFAASAVTPAADDAVMDGAAALAWTTLDIALDPVVREDFRQRTAQRPAGVTTQPLPGAPATLTHADMEALR</sequence>
<dbReference type="RefSeq" id="WP_143914408.1">
    <property type="nucleotide sequence ID" value="NZ_VLNT01000016.1"/>
</dbReference>
<keyword evidence="5" id="KW-1185">Reference proteome</keyword>
<dbReference type="InterPro" id="IPR052030">
    <property type="entry name" value="Peptidase_M20/M20A_hydrolases"/>
</dbReference>
<dbReference type="GO" id="GO:0016805">
    <property type="term" value="F:dipeptidase activity"/>
    <property type="evidence" value="ECO:0007669"/>
    <property type="project" value="InterPro"/>
</dbReference>
<dbReference type="Gene3D" id="3.30.70.360">
    <property type="match status" value="1"/>
</dbReference>
<dbReference type="Gene3D" id="3.40.630.10">
    <property type="entry name" value="Zn peptidases"/>
    <property type="match status" value="1"/>
</dbReference>
<reference evidence="4 5" key="1">
    <citation type="submission" date="2019-07" db="EMBL/GenBank/DDBJ databases">
        <authorList>
            <person name="Zhao L.H."/>
        </authorList>
    </citation>
    <scope>NUCLEOTIDE SEQUENCE [LARGE SCALE GENOMIC DNA]</scope>
    <source>
        <strain evidence="4 5">Co35</strain>
    </source>
</reference>
<dbReference type="Pfam" id="PF07687">
    <property type="entry name" value="M20_dimer"/>
    <property type="match status" value="1"/>
</dbReference>
<dbReference type="InterPro" id="IPR017439">
    <property type="entry name" value="Amidohydrolase"/>
</dbReference>
<dbReference type="NCBIfam" id="TIGR01891">
    <property type="entry name" value="amidohydrolases"/>
    <property type="match status" value="1"/>
</dbReference>
<evidence type="ECO:0000256" key="1">
    <source>
        <dbReference type="PIRNR" id="PIRNR037226"/>
    </source>
</evidence>
<dbReference type="OrthoDB" id="9781032at2"/>
<dbReference type="InterPro" id="IPR036264">
    <property type="entry name" value="Bact_exopeptidase_dim_dom"/>
</dbReference>
<evidence type="ECO:0000259" key="3">
    <source>
        <dbReference type="Pfam" id="PF07687"/>
    </source>
</evidence>
<dbReference type="InterPro" id="IPR011650">
    <property type="entry name" value="Peptidase_M20_dimer"/>
</dbReference>
<feature type="domain" description="Peptidase M20 dimerisation" evidence="3">
    <location>
        <begin position="182"/>
        <end position="271"/>
    </location>
</feature>
<gene>
    <name evidence="4" type="ORF">FNM00_15235</name>
</gene>
<evidence type="ECO:0000313" key="5">
    <source>
        <dbReference type="Proteomes" id="UP000316988"/>
    </source>
</evidence>
<comment type="similarity">
    <text evidence="1">Belongs to the peptidase M20A family.</text>
</comment>
<dbReference type="GO" id="GO:0071713">
    <property type="term" value="F:para-aminobenzoyl-glutamate hydrolase activity"/>
    <property type="evidence" value="ECO:0007669"/>
    <property type="project" value="TreeGrafter"/>
</dbReference>
<dbReference type="Proteomes" id="UP000316988">
    <property type="component" value="Unassembled WGS sequence"/>
</dbReference>
<dbReference type="AlphaFoldDB" id="A0A554RVE4"/>
<dbReference type="EMBL" id="VLNT01000016">
    <property type="protein sequence ID" value="TSD58005.1"/>
    <property type="molecule type" value="Genomic_DNA"/>
</dbReference>
<evidence type="ECO:0000313" key="4">
    <source>
        <dbReference type="EMBL" id="TSD58005.1"/>
    </source>
</evidence>
<dbReference type="PANTHER" id="PTHR30575">
    <property type="entry name" value="PEPTIDASE M20"/>
    <property type="match status" value="1"/>
</dbReference>
<dbReference type="GO" id="GO:0005737">
    <property type="term" value="C:cytoplasm"/>
    <property type="evidence" value="ECO:0007669"/>
    <property type="project" value="TreeGrafter"/>
</dbReference>
<protein>
    <recommendedName>
        <fullName evidence="1">Peptidase M20 domain-containing protein 2</fullName>
    </recommendedName>
</protein>
<dbReference type="InterPro" id="IPR017144">
    <property type="entry name" value="Xaa-Arg_dipeptidase"/>
</dbReference>
<feature type="region of interest" description="Disordered" evidence="2">
    <location>
        <begin position="397"/>
        <end position="425"/>
    </location>
</feature>
<dbReference type="Pfam" id="PF01546">
    <property type="entry name" value="Peptidase_M20"/>
    <property type="match status" value="1"/>
</dbReference>
<dbReference type="SUPFAM" id="SSF53187">
    <property type="entry name" value="Zn-dependent exopeptidases"/>
    <property type="match status" value="1"/>
</dbReference>
<dbReference type="InterPro" id="IPR002933">
    <property type="entry name" value="Peptidase_M20"/>
</dbReference>
<evidence type="ECO:0000256" key="2">
    <source>
        <dbReference type="SAM" id="MobiDB-lite"/>
    </source>
</evidence>
<dbReference type="GO" id="GO:0046657">
    <property type="term" value="P:folic acid catabolic process"/>
    <property type="evidence" value="ECO:0007669"/>
    <property type="project" value="TreeGrafter"/>
</dbReference>
<comment type="caution">
    <text evidence="4">The sequence shown here is derived from an EMBL/GenBank/DDBJ whole genome shotgun (WGS) entry which is preliminary data.</text>
</comment>
<name>A0A554RVE4_9ACTN</name>